<feature type="non-terminal residue" evidence="1">
    <location>
        <position position="1"/>
    </location>
</feature>
<accession>A0ACC1JQI4</accession>
<evidence type="ECO:0000313" key="1">
    <source>
        <dbReference type="EMBL" id="KAJ2765058.1"/>
    </source>
</evidence>
<dbReference type="EMBL" id="JANBUJ010002134">
    <property type="protein sequence ID" value="KAJ2765058.1"/>
    <property type="molecule type" value="Genomic_DNA"/>
</dbReference>
<comment type="caution">
    <text evidence="1">The sequence shown here is derived from an EMBL/GenBank/DDBJ whole genome shotgun (WGS) entry which is preliminary data.</text>
</comment>
<evidence type="ECO:0000313" key="2">
    <source>
        <dbReference type="Proteomes" id="UP001140234"/>
    </source>
</evidence>
<proteinExistence type="predicted"/>
<gene>
    <name evidence="1" type="ORF">IWQ57_004925</name>
</gene>
<keyword evidence="2" id="KW-1185">Reference proteome</keyword>
<dbReference type="Proteomes" id="UP001140234">
    <property type="component" value="Unassembled WGS sequence"/>
</dbReference>
<name>A0ACC1JQI4_9FUNG</name>
<sequence>AMVGISPKEKIFGNVNEVARYRPAFYALAAHHAGKQKLQVNTEALRSQHPLNIAKAQDAYWEQLRYKLTPPLDRATMELLEERTRTGAVVSSALRASRAKGNAGDAALVQKWEARWVRVPPARQISRYYRHLLGSVSTIDVTTVMVANEGKYAGGKARRRTTMDDGSDKPDMVPKKVYTLVRSCMAGSRPAQPASAIDVAGLLDA</sequence>
<reference evidence="1" key="1">
    <citation type="submission" date="2022-07" db="EMBL/GenBank/DDBJ databases">
        <title>Phylogenomic reconstructions and comparative analyses of Kickxellomycotina fungi.</title>
        <authorList>
            <person name="Reynolds N.K."/>
            <person name="Stajich J.E."/>
            <person name="Barry K."/>
            <person name="Grigoriev I.V."/>
            <person name="Crous P."/>
            <person name="Smith M.E."/>
        </authorList>
    </citation>
    <scope>NUCLEOTIDE SEQUENCE</scope>
    <source>
        <strain evidence="1">CBS 109366</strain>
    </source>
</reference>
<protein>
    <submittedName>
        <fullName evidence="1">Uncharacterized protein</fullName>
    </submittedName>
</protein>
<organism evidence="1 2">
    <name type="scientific">Coemansia nantahalensis</name>
    <dbReference type="NCBI Taxonomy" id="2789366"/>
    <lineage>
        <taxon>Eukaryota</taxon>
        <taxon>Fungi</taxon>
        <taxon>Fungi incertae sedis</taxon>
        <taxon>Zoopagomycota</taxon>
        <taxon>Kickxellomycotina</taxon>
        <taxon>Kickxellomycetes</taxon>
        <taxon>Kickxellales</taxon>
        <taxon>Kickxellaceae</taxon>
        <taxon>Coemansia</taxon>
    </lineage>
</organism>